<dbReference type="Proteomes" id="UP000663889">
    <property type="component" value="Unassembled WGS sequence"/>
</dbReference>
<proteinExistence type="predicted"/>
<dbReference type="EMBL" id="CAJNOU010002327">
    <property type="protein sequence ID" value="CAF1311401.1"/>
    <property type="molecule type" value="Genomic_DNA"/>
</dbReference>
<protein>
    <submittedName>
        <fullName evidence="1">Uncharacterized protein</fullName>
    </submittedName>
</protein>
<accession>A0A815E8R6</accession>
<gene>
    <name evidence="1" type="ORF">SEV965_LOCUS26813</name>
</gene>
<organism evidence="1 2">
    <name type="scientific">Rotaria sordida</name>
    <dbReference type="NCBI Taxonomy" id="392033"/>
    <lineage>
        <taxon>Eukaryota</taxon>
        <taxon>Metazoa</taxon>
        <taxon>Spiralia</taxon>
        <taxon>Gnathifera</taxon>
        <taxon>Rotifera</taxon>
        <taxon>Eurotatoria</taxon>
        <taxon>Bdelloidea</taxon>
        <taxon>Philodinida</taxon>
        <taxon>Philodinidae</taxon>
        <taxon>Rotaria</taxon>
    </lineage>
</organism>
<dbReference type="AlphaFoldDB" id="A0A815E8R6"/>
<sequence length="78" mass="8863">MECRIKFIFYFKPKRTIESLPITTGLRNAIPTISFEQNSDGITLSLATKSPVISDFVESYRVMVDGEQYGELLSPQDE</sequence>
<evidence type="ECO:0000313" key="2">
    <source>
        <dbReference type="Proteomes" id="UP000663889"/>
    </source>
</evidence>
<reference evidence="1" key="1">
    <citation type="submission" date="2021-02" db="EMBL/GenBank/DDBJ databases">
        <authorList>
            <person name="Nowell W R."/>
        </authorList>
    </citation>
    <scope>NUCLEOTIDE SEQUENCE</scope>
</reference>
<evidence type="ECO:0000313" key="1">
    <source>
        <dbReference type="EMBL" id="CAF1311401.1"/>
    </source>
</evidence>
<comment type="caution">
    <text evidence="1">The sequence shown here is derived from an EMBL/GenBank/DDBJ whole genome shotgun (WGS) entry which is preliminary data.</text>
</comment>
<name>A0A815E8R6_9BILA</name>